<feature type="domain" description="O-antigen ligase-related" evidence="6">
    <location>
        <begin position="188"/>
        <end position="337"/>
    </location>
</feature>
<feature type="transmembrane region" description="Helical" evidence="5">
    <location>
        <begin position="361"/>
        <end position="385"/>
    </location>
</feature>
<dbReference type="AlphaFoldDB" id="E7FRX2"/>
<reference evidence="7 8" key="1">
    <citation type="submission" date="2011-01" db="EMBL/GenBank/DDBJ databases">
        <authorList>
            <person name="Muzny D."/>
            <person name="Qin X."/>
            <person name="Buhay C."/>
            <person name="Dugan-Rocha S."/>
            <person name="Ding Y."/>
            <person name="Chen G."/>
            <person name="Hawes A."/>
            <person name="Holder M."/>
            <person name="Jhangiani S."/>
            <person name="Johnson A."/>
            <person name="Khan Z."/>
            <person name="Li Z."/>
            <person name="Liu W."/>
            <person name="Liu X."/>
            <person name="Perez L."/>
            <person name="Shen H."/>
            <person name="Wang Q."/>
            <person name="Watt J."/>
            <person name="Xi L."/>
            <person name="Xin Y."/>
            <person name="Zhou J."/>
            <person name="Deng J."/>
            <person name="Jiang H."/>
            <person name="Liu Y."/>
            <person name="Qu J."/>
            <person name="Song X.-Z."/>
            <person name="Zhang L."/>
            <person name="Villasana D."/>
            <person name="Johnson A."/>
            <person name="Liu J."/>
            <person name="Liyanage D."/>
            <person name="Lorensuhewa L."/>
            <person name="Robinson T."/>
            <person name="Song A."/>
            <person name="Song B.-B."/>
            <person name="Dinh H."/>
            <person name="Thornton R."/>
            <person name="Coyle M."/>
            <person name="Francisco L."/>
            <person name="Jackson L."/>
            <person name="Javaid M."/>
            <person name="Korchina V."/>
            <person name="Kovar C."/>
            <person name="Mata R."/>
            <person name="Mathew T."/>
            <person name="Ngo R."/>
            <person name="Nguyen L."/>
            <person name="Nguyen N."/>
            <person name="Okwuonu G."/>
            <person name="Ongeri F."/>
            <person name="Pham C."/>
            <person name="Simmons D."/>
            <person name="Wilczek-Boney K."/>
            <person name="Hale W."/>
            <person name="Jakkamsetti A."/>
            <person name="Pham P."/>
            <person name="Ruth R."/>
            <person name="San Lucas F."/>
            <person name="Warren J."/>
            <person name="Zhang J."/>
            <person name="Zhao Z."/>
            <person name="Zhou C."/>
            <person name="Zhu D."/>
            <person name="Lee S."/>
            <person name="Bess C."/>
            <person name="Blankenburg K."/>
            <person name="Forbes L."/>
            <person name="Fu Q."/>
            <person name="Gubbala S."/>
            <person name="Hirani K."/>
            <person name="Jayaseelan J.C."/>
            <person name="Lara F."/>
            <person name="Munidasa M."/>
            <person name="Palculict T."/>
            <person name="Patil S."/>
            <person name="Pu L.-L."/>
            <person name="Saada N."/>
            <person name="Tang L."/>
            <person name="Weissenberger G."/>
            <person name="Zhu Y."/>
            <person name="Hemphill L."/>
            <person name="Shang Y."/>
            <person name="Youmans B."/>
            <person name="Ayvaz T."/>
            <person name="Ross M."/>
            <person name="Santibanez J."/>
            <person name="Aqrawi P."/>
            <person name="Gross S."/>
            <person name="Joshi V."/>
            <person name="Fowler G."/>
            <person name="Nazareth L."/>
            <person name="Reid J."/>
            <person name="Worley K."/>
            <person name="Petrosino J."/>
            <person name="Highlander S."/>
            <person name="Gibbs R."/>
        </authorList>
    </citation>
    <scope>NUCLEOTIDE SEQUENCE [LARGE SCALE GENOMIC DNA]</scope>
    <source>
        <strain evidence="7 8">ATCC 25644</strain>
    </source>
</reference>
<feature type="transmembrane region" description="Helical" evidence="5">
    <location>
        <begin position="300"/>
        <end position="318"/>
    </location>
</feature>
<dbReference type="PANTHER" id="PTHR37422:SF13">
    <property type="entry name" value="LIPOPOLYSACCHARIDE BIOSYNTHESIS PROTEIN PA4999-RELATED"/>
    <property type="match status" value="1"/>
</dbReference>
<feature type="transmembrane region" description="Helical" evidence="5">
    <location>
        <begin position="108"/>
        <end position="128"/>
    </location>
</feature>
<dbReference type="RefSeq" id="WP_003695773.1">
    <property type="nucleotide sequence ID" value="NZ_AFYE01000053.1"/>
</dbReference>
<accession>E7FRX2</accession>
<organism evidence="7 8">
    <name type="scientific">Ligilactobacillus ruminis ATCC 25644</name>
    <dbReference type="NCBI Taxonomy" id="525362"/>
    <lineage>
        <taxon>Bacteria</taxon>
        <taxon>Bacillati</taxon>
        <taxon>Bacillota</taxon>
        <taxon>Bacilli</taxon>
        <taxon>Lactobacillales</taxon>
        <taxon>Lactobacillaceae</taxon>
        <taxon>Ligilactobacillus</taxon>
    </lineage>
</organism>
<dbReference type="PANTHER" id="PTHR37422">
    <property type="entry name" value="TEICHURONIC ACID BIOSYNTHESIS PROTEIN TUAE"/>
    <property type="match status" value="1"/>
</dbReference>
<dbReference type="Proteomes" id="UP000004099">
    <property type="component" value="Unassembled WGS sequence"/>
</dbReference>
<evidence type="ECO:0000256" key="3">
    <source>
        <dbReference type="ARBA" id="ARBA00022989"/>
    </source>
</evidence>
<dbReference type="InterPro" id="IPR007016">
    <property type="entry name" value="O-antigen_ligase-rel_domated"/>
</dbReference>
<evidence type="ECO:0000313" key="8">
    <source>
        <dbReference type="Proteomes" id="UP000004099"/>
    </source>
</evidence>
<evidence type="ECO:0000256" key="2">
    <source>
        <dbReference type="ARBA" id="ARBA00022692"/>
    </source>
</evidence>
<dbReference type="EMBL" id="ACGS02000044">
    <property type="protein sequence ID" value="EFZ34254.1"/>
    <property type="molecule type" value="Genomic_DNA"/>
</dbReference>
<feature type="transmembrane region" description="Helical" evidence="5">
    <location>
        <begin position="51"/>
        <end position="71"/>
    </location>
</feature>
<feature type="transmembrane region" description="Helical" evidence="5">
    <location>
        <begin position="184"/>
        <end position="213"/>
    </location>
</feature>
<feature type="transmembrane region" description="Helical" evidence="5">
    <location>
        <begin position="325"/>
        <end position="349"/>
    </location>
</feature>
<name>E7FRX2_9LACO</name>
<dbReference type="Pfam" id="PF04932">
    <property type="entry name" value="Wzy_C"/>
    <property type="match status" value="1"/>
</dbReference>
<keyword evidence="2 5" id="KW-0812">Transmembrane</keyword>
<proteinExistence type="predicted"/>
<evidence type="ECO:0000259" key="6">
    <source>
        <dbReference type="Pfam" id="PF04932"/>
    </source>
</evidence>
<evidence type="ECO:0000256" key="5">
    <source>
        <dbReference type="SAM" id="Phobius"/>
    </source>
</evidence>
<protein>
    <submittedName>
        <fullName evidence="7">O-antigen polymerase</fullName>
    </submittedName>
</protein>
<feature type="transmembrane region" description="Helical" evidence="5">
    <location>
        <begin position="225"/>
        <end position="242"/>
    </location>
</feature>
<comment type="subcellular location">
    <subcellularLocation>
        <location evidence="1">Membrane</location>
        <topology evidence="1">Multi-pass membrane protein</topology>
    </subcellularLocation>
</comment>
<gene>
    <name evidence="7" type="ORF">HMPREF0542_11649</name>
</gene>
<feature type="transmembrane region" description="Helical" evidence="5">
    <location>
        <begin position="83"/>
        <end position="102"/>
    </location>
</feature>
<keyword evidence="3 5" id="KW-1133">Transmembrane helix</keyword>
<keyword evidence="4 5" id="KW-0472">Membrane</keyword>
<evidence type="ECO:0000256" key="1">
    <source>
        <dbReference type="ARBA" id="ARBA00004141"/>
    </source>
</evidence>
<dbReference type="PATRIC" id="fig|525362.12.peg.1155"/>
<sequence length="408" mass="45627">MKLVYQKPSSELLDGFLIALLVTFGVCYTQGLFVMVFVLAFRLLLAAKTNYGISVPLFGLWLIMLMILIDIEGMRIGDSEQFSIPYNSAVFLCAIMVQLILMHYQGDIIKVIKVGTIFASLMAGMSILSSEYSMLMYRWGDFIAGHSGYRLGISSDINPNVIAWSFGFLALLAIFMFICDKSLLLLAVCVFDLLIVFFTGSKNGLILALLPVLYYGIKMVKKVNIKALILIAIGIVFFWVAIHQSPVLYTLIGKRIDSALFTIGFNDGAGLSGDVVDVSSTEKRLDMIGFARKMFLEKPVLGWGIGAFAVYSGFGYYCHNNYMEILVSGGIVLFLIYYIPILLVGSKIFTMEKGKEKDLALILLLTIFIMDFSTVNFYSNLIFLLRTVVLYEVVMWNQKGKVITHEEI</sequence>
<dbReference type="GO" id="GO:0016020">
    <property type="term" value="C:membrane"/>
    <property type="evidence" value="ECO:0007669"/>
    <property type="project" value="UniProtKB-SubCell"/>
</dbReference>
<evidence type="ECO:0000256" key="4">
    <source>
        <dbReference type="ARBA" id="ARBA00023136"/>
    </source>
</evidence>
<dbReference type="HOGENOM" id="CLU_674046_0_0_9"/>
<comment type="caution">
    <text evidence="7">The sequence shown here is derived from an EMBL/GenBank/DDBJ whole genome shotgun (WGS) entry which is preliminary data.</text>
</comment>
<evidence type="ECO:0000313" key="7">
    <source>
        <dbReference type="EMBL" id="EFZ34254.1"/>
    </source>
</evidence>
<feature type="transmembrane region" description="Helical" evidence="5">
    <location>
        <begin position="12"/>
        <end position="45"/>
    </location>
</feature>
<dbReference type="InterPro" id="IPR051533">
    <property type="entry name" value="WaaL-like"/>
</dbReference>
<feature type="transmembrane region" description="Helical" evidence="5">
    <location>
        <begin position="161"/>
        <end position="178"/>
    </location>
</feature>